<dbReference type="KEGG" id="psul:AU252_01110"/>
<proteinExistence type="inferred from homology"/>
<reference evidence="2 3" key="1">
    <citation type="submission" date="2015-12" db="EMBL/GenBank/DDBJ databases">
        <authorList>
            <person name="Shamseldin A."/>
            <person name="Moawad H."/>
            <person name="Abd El-Rahim W.M."/>
            <person name="Sadowsky M.J."/>
        </authorList>
    </citation>
    <scope>NUCLEOTIDE SEQUENCE [LARGE SCALE GENOMIC DNA]</scope>
    <source>
        <strain evidence="2 3">Ar51</strain>
    </source>
</reference>
<dbReference type="InterPro" id="IPR005064">
    <property type="entry name" value="BUG"/>
</dbReference>
<dbReference type="InterPro" id="IPR042100">
    <property type="entry name" value="Bug_dom1"/>
</dbReference>
<dbReference type="SUPFAM" id="SSF53850">
    <property type="entry name" value="Periplasmic binding protein-like II"/>
    <property type="match status" value="1"/>
</dbReference>
<gene>
    <name evidence="2" type="ORF">AU252_01110</name>
</gene>
<dbReference type="PANTHER" id="PTHR42928">
    <property type="entry name" value="TRICARBOXYLATE-BINDING PROTEIN"/>
    <property type="match status" value="1"/>
</dbReference>
<dbReference type="Pfam" id="PF03401">
    <property type="entry name" value="TctC"/>
    <property type="match status" value="1"/>
</dbReference>
<dbReference type="PANTHER" id="PTHR42928:SF5">
    <property type="entry name" value="BLR1237 PROTEIN"/>
    <property type="match status" value="1"/>
</dbReference>
<dbReference type="PIRSF" id="PIRSF017082">
    <property type="entry name" value="YflP"/>
    <property type="match status" value="1"/>
</dbReference>
<dbReference type="Gene3D" id="3.40.190.150">
    <property type="entry name" value="Bordetella uptake gene, domain 1"/>
    <property type="match status" value="1"/>
</dbReference>
<dbReference type="AlphaFoldDB" id="A0A0U3Q6K3"/>
<evidence type="ECO:0000313" key="3">
    <source>
        <dbReference type="Proteomes" id="UP000065151"/>
    </source>
</evidence>
<dbReference type="EMBL" id="CP013747">
    <property type="protein sequence ID" value="ALV39933.1"/>
    <property type="molecule type" value="Genomic_DNA"/>
</dbReference>
<dbReference type="PROSITE" id="PS51257">
    <property type="entry name" value="PROKAR_LIPOPROTEIN"/>
    <property type="match status" value="1"/>
</dbReference>
<name>A0A0U3Q6K3_9MICC</name>
<dbReference type="STRING" id="121292.AU252_01110"/>
<comment type="similarity">
    <text evidence="1">Belongs to the UPF0065 (bug) family.</text>
</comment>
<organism evidence="2">
    <name type="scientific">Pseudarthrobacter sulfonivorans</name>
    <dbReference type="NCBI Taxonomy" id="121292"/>
    <lineage>
        <taxon>Bacteria</taxon>
        <taxon>Bacillati</taxon>
        <taxon>Actinomycetota</taxon>
        <taxon>Actinomycetes</taxon>
        <taxon>Micrococcales</taxon>
        <taxon>Micrococcaceae</taxon>
        <taxon>Pseudarthrobacter</taxon>
    </lineage>
</organism>
<evidence type="ECO:0000256" key="1">
    <source>
        <dbReference type="ARBA" id="ARBA00006987"/>
    </source>
</evidence>
<accession>A0A0U3Q6K3</accession>
<dbReference type="Proteomes" id="UP000065151">
    <property type="component" value="Chromosome"/>
</dbReference>
<evidence type="ECO:0000313" key="2">
    <source>
        <dbReference type="EMBL" id="ALV39933.1"/>
    </source>
</evidence>
<evidence type="ECO:0008006" key="4">
    <source>
        <dbReference type="Google" id="ProtNLM"/>
    </source>
</evidence>
<protein>
    <recommendedName>
        <fullName evidence="4">Tripartite tricarboxylate transporter substrate binding protein</fullName>
    </recommendedName>
</protein>
<dbReference type="CDD" id="cd07012">
    <property type="entry name" value="PBP2_Bug_TTT"/>
    <property type="match status" value="1"/>
</dbReference>
<sequence length="330" mass="33938">MNTGRAAIAVAAVSLIALTGCISGKGGGSGAANYPDGALNYIIPYSPGGSSDPAGREFSRMLAEELGTTVVNQNLPGGDETIGTSAILSAEPDGMTLGFAAPSGLIIQPMLKDLAYEDKGYTPISKLAFVPNALLVGKDSPYRTLDEFIAAAKDKPGELTIGTTSNTSSNTFTAYALEQQADIAVTMVPFTGGAGEAVLAAISGEIDAVVAATSAQLGLIEAGDLVALAHTATPEYNKVLPGAVSFEEAGLDIPLGGHYLTVAPAGLDEGVEQKLVQASKKVVESAAWAKWCENNGFLPDPMAGTELDEWLAQQTKLSADMLERAKSRTN</sequence>
<dbReference type="Gene3D" id="3.40.190.10">
    <property type="entry name" value="Periplasmic binding protein-like II"/>
    <property type="match status" value="1"/>
</dbReference>